<evidence type="ECO:0000313" key="1">
    <source>
        <dbReference type="EMBL" id="CAB4827681.1"/>
    </source>
</evidence>
<gene>
    <name evidence="1" type="ORF">UFOPK3001_02581</name>
</gene>
<sequence length="164" mass="18547">MSDLFHNDVPIAYIRDVFAVIADTPQHQYQVLTKRSKRLATISDRLDWPTNLWMGVSVENASYRFRVDHLRRVPAAVRFLSCEPLLGPIPDINLDGIDWVIAGGESGPHARPMQLPWASDIKDQCRQADVPFFFKQWGGRTPKAGGRLLEGKTWDEMPTTVAFG</sequence>
<dbReference type="Pfam" id="PF07505">
    <property type="entry name" value="DUF5131"/>
    <property type="match status" value="1"/>
</dbReference>
<organism evidence="1">
    <name type="scientific">freshwater metagenome</name>
    <dbReference type="NCBI Taxonomy" id="449393"/>
    <lineage>
        <taxon>unclassified sequences</taxon>
        <taxon>metagenomes</taxon>
        <taxon>ecological metagenomes</taxon>
    </lineage>
</organism>
<reference evidence="1" key="1">
    <citation type="submission" date="2020-05" db="EMBL/GenBank/DDBJ databases">
        <authorList>
            <person name="Chiriac C."/>
            <person name="Salcher M."/>
            <person name="Ghai R."/>
            <person name="Kavagutti S V."/>
        </authorList>
    </citation>
    <scope>NUCLEOTIDE SEQUENCE</scope>
</reference>
<dbReference type="InterPro" id="IPR011101">
    <property type="entry name" value="DUF5131"/>
</dbReference>
<proteinExistence type="predicted"/>
<name>A0A6J7A4L6_9ZZZZ</name>
<dbReference type="EMBL" id="CAFAAJ010000276">
    <property type="protein sequence ID" value="CAB4827681.1"/>
    <property type="molecule type" value="Genomic_DNA"/>
</dbReference>
<protein>
    <submittedName>
        <fullName evidence="1">Unannotated protein</fullName>
    </submittedName>
</protein>
<dbReference type="AlphaFoldDB" id="A0A6J7A4L6"/>
<accession>A0A6J7A4L6</accession>